<feature type="compositionally biased region" description="Low complexity" evidence="1">
    <location>
        <begin position="38"/>
        <end position="65"/>
    </location>
</feature>
<accession>A0ABN7WSI8</accession>
<evidence type="ECO:0000313" key="3">
    <source>
        <dbReference type="Proteomes" id="UP000789901"/>
    </source>
</evidence>
<dbReference type="Proteomes" id="UP000789901">
    <property type="component" value="Unassembled WGS sequence"/>
</dbReference>
<sequence>NPEITPKSTTNSPKQNVSNDVSKSHRNRHTTQAPVTVAPQLTTLQITTPQATTSQNTTPQATSSQITTPQATTSQIMIPL</sequence>
<feature type="compositionally biased region" description="Polar residues" evidence="1">
    <location>
        <begin position="66"/>
        <end position="80"/>
    </location>
</feature>
<name>A0ABN7WSI8_GIGMA</name>
<evidence type="ECO:0000313" key="2">
    <source>
        <dbReference type="EMBL" id="CAG8839719.1"/>
    </source>
</evidence>
<reference evidence="2 3" key="1">
    <citation type="submission" date="2021-06" db="EMBL/GenBank/DDBJ databases">
        <authorList>
            <person name="Kallberg Y."/>
            <person name="Tangrot J."/>
            <person name="Rosling A."/>
        </authorList>
    </citation>
    <scope>NUCLEOTIDE SEQUENCE [LARGE SCALE GENOMIC DNA]</scope>
    <source>
        <strain evidence="2 3">120-4 pot B 10/14</strain>
    </source>
</reference>
<dbReference type="EMBL" id="CAJVQB010061109">
    <property type="protein sequence ID" value="CAG8839719.1"/>
    <property type="molecule type" value="Genomic_DNA"/>
</dbReference>
<gene>
    <name evidence="2" type="ORF">GMARGA_LOCUS34571</name>
</gene>
<feature type="compositionally biased region" description="Polar residues" evidence="1">
    <location>
        <begin position="1"/>
        <end position="21"/>
    </location>
</feature>
<feature type="region of interest" description="Disordered" evidence="1">
    <location>
        <begin position="1"/>
        <end position="80"/>
    </location>
</feature>
<feature type="non-terminal residue" evidence="2">
    <location>
        <position position="80"/>
    </location>
</feature>
<comment type="caution">
    <text evidence="2">The sequence shown here is derived from an EMBL/GenBank/DDBJ whole genome shotgun (WGS) entry which is preliminary data.</text>
</comment>
<protein>
    <submittedName>
        <fullName evidence="2">28398_t:CDS:1</fullName>
    </submittedName>
</protein>
<proteinExistence type="predicted"/>
<evidence type="ECO:0000256" key="1">
    <source>
        <dbReference type="SAM" id="MobiDB-lite"/>
    </source>
</evidence>
<keyword evidence="3" id="KW-1185">Reference proteome</keyword>
<feature type="non-terminal residue" evidence="2">
    <location>
        <position position="1"/>
    </location>
</feature>
<organism evidence="2 3">
    <name type="scientific">Gigaspora margarita</name>
    <dbReference type="NCBI Taxonomy" id="4874"/>
    <lineage>
        <taxon>Eukaryota</taxon>
        <taxon>Fungi</taxon>
        <taxon>Fungi incertae sedis</taxon>
        <taxon>Mucoromycota</taxon>
        <taxon>Glomeromycotina</taxon>
        <taxon>Glomeromycetes</taxon>
        <taxon>Diversisporales</taxon>
        <taxon>Gigasporaceae</taxon>
        <taxon>Gigaspora</taxon>
    </lineage>
</organism>